<evidence type="ECO:0000256" key="1">
    <source>
        <dbReference type="SAM" id="Phobius"/>
    </source>
</evidence>
<dbReference type="RefSeq" id="WP_307208548.1">
    <property type="nucleotide sequence ID" value="NZ_JAUSSU010000020.1"/>
</dbReference>
<feature type="transmembrane region" description="Helical" evidence="1">
    <location>
        <begin position="99"/>
        <end position="117"/>
    </location>
</feature>
<feature type="transmembrane region" description="Helical" evidence="1">
    <location>
        <begin position="258"/>
        <end position="275"/>
    </location>
</feature>
<name>A0ABT9UBX2_PAEHA</name>
<proteinExistence type="predicted"/>
<feature type="transmembrane region" description="Helical" evidence="1">
    <location>
        <begin position="72"/>
        <end position="92"/>
    </location>
</feature>
<dbReference type="EMBL" id="JAUSSU010000020">
    <property type="protein sequence ID" value="MDQ0116483.1"/>
    <property type="molecule type" value="Genomic_DNA"/>
</dbReference>
<comment type="caution">
    <text evidence="2">The sequence shown here is derived from an EMBL/GenBank/DDBJ whole genome shotgun (WGS) entry which is preliminary data.</text>
</comment>
<keyword evidence="1" id="KW-1133">Transmembrane helix</keyword>
<feature type="transmembrane region" description="Helical" evidence="1">
    <location>
        <begin position="123"/>
        <end position="140"/>
    </location>
</feature>
<evidence type="ECO:0000313" key="3">
    <source>
        <dbReference type="Proteomes" id="UP001229346"/>
    </source>
</evidence>
<keyword evidence="1" id="KW-0812">Transmembrane</keyword>
<protein>
    <submittedName>
        <fullName evidence="2">Uncharacterized protein</fullName>
    </submittedName>
</protein>
<feature type="transmembrane region" description="Helical" evidence="1">
    <location>
        <begin position="28"/>
        <end position="52"/>
    </location>
</feature>
<keyword evidence="3" id="KW-1185">Reference proteome</keyword>
<organism evidence="2 3">
    <name type="scientific">Paenibacillus harenae</name>
    <dbReference type="NCBI Taxonomy" id="306543"/>
    <lineage>
        <taxon>Bacteria</taxon>
        <taxon>Bacillati</taxon>
        <taxon>Bacillota</taxon>
        <taxon>Bacilli</taxon>
        <taxon>Bacillales</taxon>
        <taxon>Paenibacillaceae</taxon>
        <taxon>Paenibacillus</taxon>
    </lineage>
</organism>
<dbReference type="Proteomes" id="UP001229346">
    <property type="component" value="Unassembled WGS sequence"/>
</dbReference>
<feature type="transmembrane region" description="Helical" evidence="1">
    <location>
        <begin position="229"/>
        <end position="246"/>
    </location>
</feature>
<evidence type="ECO:0000313" key="2">
    <source>
        <dbReference type="EMBL" id="MDQ0116483.1"/>
    </source>
</evidence>
<sequence length="293" mass="33959">MLDMLYIATLAGLTAWMAILLRKKELSVHAVIASYAIAVFCADMLEVGFNLLLNLYKFPTHLLSDPVMDNELGIIFGDTLILPFAFIVFVYYGRKHPPWRISLLFAALFIGLEWIYVQFGYMIYLHWSLTLSAAFYVVGFRLGAFLAPRIADYEPPVPHRIYLLCFSHTIIMWIGAIFASPLLNLYQFRPSVFEDHMADCRFMDLVSGDVLTLLITICVPWLPARWKMPAYAGVACIGIAFAYYAHYKGWLIYHQWNHLFMALRYIVPVFLVMLYDRWESEYRMRSVRGQKTA</sequence>
<accession>A0ABT9UBX2</accession>
<reference evidence="2 3" key="1">
    <citation type="submission" date="2023-07" db="EMBL/GenBank/DDBJ databases">
        <title>Sorghum-associated microbial communities from plants grown in Nebraska, USA.</title>
        <authorList>
            <person name="Schachtman D."/>
        </authorList>
    </citation>
    <scope>NUCLEOTIDE SEQUENCE [LARGE SCALE GENOMIC DNA]</scope>
    <source>
        <strain evidence="2 3">CC482</strain>
    </source>
</reference>
<feature type="transmembrane region" description="Helical" evidence="1">
    <location>
        <begin position="202"/>
        <end position="222"/>
    </location>
</feature>
<feature type="transmembrane region" description="Helical" evidence="1">
    <location>
        <begin position="6"/>
        <end position="21"/>
    </location>
</feature>
<keyword evidence="1" id="KW-0472">Membrane</keyword>
<feature type="transmembrane region" description="Helical" evidence="1">
    <location>
        <begin position="161"/>
        <end position="182"/>
    </location>
</feature>
<gene>
    <name evidence="2" type="ORF">J2T15_005964</name>
</gene>